<feature type="domain" description="HTH cro/C1-type" evidence="1">
    <location>
        <begin position="34"/>
        <end position="90"/>
    </location>
</feature>
<dbReference type="PROSITE" id="PS50943">
    <property type="entry name" value="HTH_CROC1"/>
    <property type="match status" value="1"/>
</dbReference>
<gene>
    <name evidence="2" type="ORF">AUK40_05090</name>
</gene>
<comment type="caution">
    <text evidence="2">The sequence shown here is derived from an EMBL/GenBank/DDBJ whole genome shotgun (WGS) entry which is preliminary data.</text>
</comment>
<dbReference type="Gene3D" id="1.10.260.40">
    <property type="entry name" value="lambda repressor-like DNA-binding domains"/>
    <property type="match status" value="1"/>
</dbReference>
<dbReference type="AlphaFoldDB" id="A0A1J5II48"/>
<dbReference type="GO" id="GO:0003677">
    <property type="term" value="F:DNA binding"/>
    <property type="evidence" value="ECO:0007669"/>
    <property type="project" value="InterPro"/>
</dbReference>
<organism evidence="2 3">
    <name type="scientific">Candidatus Wirthbacteria bacterium CG2_30_54_11</name>
    <dbReference type="NCBI Taxonomy" id="1817892"/>
    <lineage>
        <taxon>Bacteria</taxon>
        <taxon>Candidatus Wirthbacteria</taxon>
    </lineage>
</organism>
<dbReference type="NCBIfam" id="TIGR02612">
    <property type="entry name" value="mob_myst_A"/>
    <property type="match status" value="1"/>
</dbReference>
<accession>A0A1J5II48</accession>
<dbReference type="CDD" id="cd00093">
    <property type="entry name" value="HTH_XRE"/>
    <property type="match status" value="1"/>
</dbReference>
<dbReference type="Proteomes" id="UP000183245">
    <property type="component" value="Unassembled WGS sequence"/>
</dbReference>
<name>A0A1J5II48_9BACT</name>
<evidence type="ECO:0000259" key="1">
    <source>
        <dbReference type="PROSITE" id="PS50943"/>
    </source>
</evidence>
<evidence type="ECO:0000313" key="2">
    <source>
        <dbReference type="EMBL" id="OIP96371.1"/>
    </source>
</evidence>
<protein>
    <recommendedName>
        <fullName evidence="1">HTH cro/C1-type domain-containing protein</fullName>
    </recommendedName>
</protein>
<proteinExistence type="predicted"/>
<dbReference type="InterPro" id="IPR010982">
    <property type="entry name" value="Lambda_DNA-bd_dom_sf"/>
</dbReference>
<dbReference type="InterPro" id="IPR013435">
    <property type="entry name" value="Mobile_mystery_prot_A"/>
</dbReference>
<reference evidence="2" key="1">
    <citation type="journal article" date="2016" name="Environ. Microbiol.">
        <title>Genomic resolution of a cold subsurface aquifer community provides metabolic insights for novel microbes adapted to high CO concentrations.</title>
        <authorList>
            <person name="Probst A.J."/>
            <person name="Castelle C.J."/>
            <person name="Singh A."/>
            <person name="Brown C.T."/>
            <person name="Anantharaman K."/>
            <person name="Sharon I."/>
            <person name="Hug L.A."/>
            <person name="Burstein D."/>
            <person name="Emerson J.B."/>
            <person name="Thomas B.C."/>
            <person name="Banfield J.F."/>
        </authorList>
    </citation>
    <scope>NUCLEOTIDE SEQUENCE [LARGE SCALE GENOMIC DNA]</scope>
    <source>
        <strain evidence="2">CG2_30_54_11</strain>
    </source>
</reference>
<dbReference type="SUPFAM" id="SSF47413">
    <property type="entry name" value="lambda repressor-like DNA-binding domains"/>
    <property type="match status" value="1"/>
</dbReference>
<sequence length="154" mass="17360">MDTKTRKLARLQLDTTLKAFRPLKSIPVPGKGWIRAIRDVLGMSGRQLAHRMGTTKQAIDLIEQGEVSDAITFKSMQNAAEGLDCVFVYALVPKISLEETVLDQARQKAIQRLKRVDLTMLLENQSLSVQEKKKALNDAADDLLKVQNRTLWDE</sequence>
<evidence type="ECO:0000313" key="3">
    <source>
        <dbReference type="Proteomes" id="UP000183245"/>
    </source>
</evidence>
<dbReference type="EMBL" id="MNZT01000087">
    <property type="protein sequence ID" value="OIP96371.1"/>
    <property type="molecule type" value="Genomic_DNA"/>
</dbReference>
<dbReference type="InterPro" id="IPR001387">
    <property type="entry name" value="Cro/C1-type_HTH"/>
</dbReference>
<dbReference type="STRING" id="1817892.AUK40_05090"/>